<proteinExistence type="predicted"/>
<organism evidence="6 7">
    <name type="scientific">Sphingopyxis granuli</name>
    <dbReference type="NCBI Taxonomy" id="267128"/>
    <lineage>
        <taxon>Bacteria</taxon>
        <taxon>Pseudomonadati</taxon>
        <taxon>Pseudomonadota</taxon>
        <taxon>Alphaproteobacteria</taxon>
        <taxon>Sphingomonadales</taxon>
        <taxon>Sphingomonadaceae</taxon>
        <taxon>Sphingopyxis</taxon>
    </lineage>
</organism>
<comment type="subcellular location">
    <subcellularLocation>
        <location evidence="1">Membrane</location>
        <topology evidence="1">Multi-pass membrane protein</topology>
    </subcellularLocation>
</comment>
<evidence type="ECO:0000256" key="5">
    <source>
        <dbReference type="SAM" id="Phobius"/>
    </source>
</evidence>
<dbReference type="EMBL" id="CP012199">
    <property type="protein sequence ID" value="AMG76353.1"/>
    <property type="molecule type" value="Genomic_DNA"/>
</dbReference>
<dbReference type="GO" id="GO:0016020">
    <property type="term" value="C:membrane"/>
    <property type="evidence" value="ECO:0007669"/>
    <property type="project" value="UniProtKB-SubCell"/>
</dbReference>
<evidence type="ECO:0000313" key="6">
    <source>
        <dbReference type="EMBL" id="AMG76353.1"/>
    </source>
</evidence>
<name>A0AA86GZ21_9SPHN</name>
<accession>A0AA86GZ21</accession>
<keyword evidence="3 5" id="KW-1133">Transmembrane helix</keyword>
<evidence type="ECO:0000256" key="4">
    <source>
        <dbReference type="ARBA" id="ARBA00023136"/>
    </source>
</evidence>
<evidence type="ECO:0000313" key="7">
    <source>
        <dbReference type="Proteomes" id="UP000058599"/>
    </source>
</evidence>
<keyword evidence="4 5" id="KW-0472">Membrane</keyword>
<feature type="transmembrane region" description="Helical" evidence="5">
    <location>
        <begin position="43"/>
        <end position="61"/>
    </location>
</feature>
<reference evidence="6 7" key="1">
    <citation type="journal article" date="2016" name="BMC Genomics">
        <title>Genomic analysis of the nitrate-respiring Sphingopyxis granuli (formerly Sphingomonas macrogoltabida) strain TFA.</title>
        <authorList>
            <person name="Garcia-Romero I."/>
            <person name="Perez-Pulido A.J."/>
            <person name="Gonzalez-Flores Y.E."/>
            <person name="Reyes-Ramirez F."/>
            <person name="Santero E."/>
            <person name="Floriano B."/>
        </authorList>
    </citation>
    <scope>NUCLEOTIDE SEQUENCE [LARGE SCALE GENOMIC DNA]</scope>
    <source>
        <strain evidence="6 7">TFA</strain>
    </source>
</reference>
<dbReference type="Proteomes" id="UP000058599">
    <property type="component" value="Chromosome"/>
</dbReference>
<sequence>MEHARAALRWLLALAYAYAGYRHLATPAPFLAITPPWVPQPAFVVAATGVAEIAGAAGLLFPAMRRTAGWALALYALCVWPANVHHAVHHIAIDGTTLGWGYHAPRLAAQPLIIWWALWTSGAIEWPFGRRHARERARRP</sequence>
<protein>
    <submittedName>
        <fullName evidence="6">Membrane protein</fullName>
    </submittedName>
</protein>
<evidence type="ECO:0000256" key="3">
    <source>
        <dbReference type="ARBA" id="ARBA00022989"/>
    </source>
</evidence>
<evidence type="ECO:0000256" key="2">
    <source>
        <dbReference type="ARBA" id="ARBA00022692"/>
    </source>
</evidence>
<gene>
    <name evidence="6" type="ORF">SGRAN_4026</name>
</gene>
<evidence type="ECO:0000256" key="1">
    <source>
        <dbReference type="ARBA" id="ARBA00004141"/>
    </source>
</evidence>
<dbReference type="InterPro" id="IPR032808">
    <property type="entry name" value="DoxX"/>
</dbReference>
<dbReference type="PANTHER" id="PTHR36974">
    <property type="entry name" value="MEMBRANE PROTEIN-RELATED"/>
    <property type="match status" value="1"/>
</dbReference>
<feature type="transmembrane region" description="Helical" evidence="5">
    <location>
        <begin position="68"/>
        <end position="88"/>
    </location>
</feature>
<feature type="transmembrane region" description="Helical" evidence="5">
    <location>
        <begin position="108"/>
        <end position="129"/>
    </location>
</feature>
<dbReference type="RefSeq" id="WP_067186441.1">
    <property type="nucleotide sequence ID" value="NZ_CP012199.1"/>
</dbReference>
<dbReference type="KEGG" id="sgi:SGRAN_4026"/>
<dbReference type="AlphaFoldDB" id="A0AA86GZ21"/>
<keyword evidence="7" id="KW-1185">Reference proteome</keyword>
<dbReference type="Pfam" id="PF13564">
    <property type="entry name" value="DoxX_2"/>
    <property type="match status" value="1"/>
</dbReference>
<dbReference type="PANTHER" id="PTHR36974:SF1">
    <property type="entry name" value="DOXX FAMILY MEMBRANE PROTEIN"/>
    <property type="match status" value="1"/>
</dbReference>
<keyword evidence="2 5" id="KW-0812">Transmembrane</keyword>